<dbReference type="AlphaFoldDB" id="A0A6A6Q7J8"/>
<keyword evidence="3" id="KW-1003">Cell membrane</keyword>
<keyword evidence="6" id="KW-0406">Ion transport</keyword>
<dbReference type="Proteomes" id="UP000799750">
    <property type="component" value="Unassembled WGS sequence"/>
</dbReference>
<evidence type="ECO:0000256" key="7">
    <source>
        <dbReference type="ARBA" id="ARBA00023136"/>
    </source>
</evidence>
<keyword evidence="2" id="KW-0813">Transport</keyword>
<dbReference type="Pfam" id="PF25539">
    <property type="entry name" value="Bestrophin_2"/>
    <property type="match status" value="2"/>
</dbReference>
<feature type="transmembrane region" description="Helical" evidence="8">
    <location>
        <begin position="29"/>
        <end position="48"/>
    </location>
</feature>
<evidence type="ECO:0000313" key="10">
    <source>
        <dbReference type="Proteomes" id="UP000799750"/>
    </source>
</evidence>
<evidence type="ECO:0000313" key="9">
    <source>
        <dbReference type="EMBL" id="KAF2488285.1"/>
    </source>
</evidence>
<gene>
    <name evidence="9" type="ORF">BU16DRAFT_532315</name>
</gene>
<keyword evidence="10" id="KW-1185">Reference proteome</keyword>
<evidence type="ECO:0000256" key="2">
    <source>
        <dbReference type="ARBA" id="ARBA00022448"/>
    </source>
</evidence>
<keyword evidence="4 8" id="KW-0812">Transmembrane</keyword>
<protein>
    <submittedName>
        <fullName evidence="9">Uncharacterized protein</fullName>
    </submittedName>
</protein>
<evidence type="ECO:0000256" key="5">
    <source>
        <dbReference type="ARBA" id="ARBA00022989"/>
    </source>
</evidence>
<comment type="subcellular location">
    <subcellularLocation>
        <location evidence="1">Cell membrane</location>
        <topology evidence="1">Multi-pass membrane protein</topology>
    </subcellularLocation>
</comment>
<sequence>MALPLLFVGGWATLITCLCKFVHNLGINSVLLTVLGFVVGLGLSFRSSSAYERYMEGRRYWATLVLTSQNLVRLIWIHADEREGDLGKEDLLGKITACNLIVAFAVALKHKLRFEPYAHYDDLQSLIGHLDTFAQAAGAPNTSHQKPPNPLKTTGEFLGVPMAISNPRKELKRAPAPLGNLPLEILSNLSAYIKDLFNNGTFKVSIYQTQALNNLSTLNDVLTGTDRVLNTPLPIAYSIAISQVTWVYVCMLPFQLYKTLEWVTIPATMVAAYIILGIALIGNEIENPFGNDVNDLPLETFYEELMRDVAVITSKAPPRPGDYVKSALNLPLFPLSQGGFEQWSDKGVEGIREGLRARARLGQAVQEKSGMKEASGREVEV</sequence>
<dbReference type="GO" id="GO:0005254">
    <property type="term" value="F:chloride channel activity"/>
    <property type="evidence" value="ECO:0007669"/>
    <property type="project" value="InterPro"/>
</dbReference>
<dbReference type="EMBL" id="MU004204">
    <property type="protein sequence ID" value="KAF2488285.1"/>
    <property type="molecule type" value="Genomic_DNA"/>
</dbReference>
<dbReference type="GO" id="GO:0005886">
    <property type="term" value="C:plasma membrane"/>
    <property type="evidence" value="ECO:0007669"/>
    <property type="project" value="UniProtKB-SubCell"/>
</dbReference>
<keyword evidence="7 8" id="KW-0472">Membrane</keyword>
<evidence type="ECO:0000256" key="4">
    <source>
        <dbReference type="ARBA" id="ARBA00022692"/>
    </source>
</evidence>
<feature type="transmembrane region" description="Helical" evidence="8">
    <location>
        <begin position="235"/>
        <end position="256"/>
    </location>
</feature>
<reference evidence="9" key="1">
    <citation type="journal article" date="2020" name="Stud. Mycol.">
        <title>101 Dothideomycetes genomes: a test case for predicting lifestyles and emergence of pathogens.</title>
        <authorList>
            <person name="Haridas S."/>
            <person name="Albert R."/>
            <person name="Binder M."/>
            <person name="Bloem J."/>
            <person name="Labutti K."/>
            <person name="Salamov A."/>
            <person name="Andreopoulos B."/>
            <person name="Baker S."/>
            <person name="Barry K."/>
            <person name="Bills G."/>
            <person name="Bluhm B."/>
            <person name="Cannon C."/>
            <person name="Castanera R."/>
            <person name="Culley D."/>
            <person name="Daum C."/>
            <person name="Ezra D."/>
            <person name="Gonzalez J."/>
            <person name="Henrissat B."/>
            <person name="Kuo A."/>
            <person name="Liang C."/>
            <person name="Lipzen A."/>
            <person name="Lutzoni F."/>
            <person name="Magnuson J."/>
            <person name="Mondo S."/>
            <person name="Nolan M."/>
            <person name="Ohm R."/>
            <person name="Pangilinan J."/>
            <person name="Park H.-J."/>
            <person name="Ramirez L."/>
            <person name="Alfaro M."/>
            <person name="Sun H."/>
            <person name="Tritt A."/>
            <person name="Yoshinaga Y."/>
            <person name="Zwiers L.-H."/>
            <person name="Turgeon B."/>
            <person name="Goodwin S."/>
            <person name="Spatafora J."/>
            <person name="Crous P."/>
            <person name="Grigoriev I."/>
        </authorList>
    </citation>
    <scope>NUCLEOTIDE SEQUENCE</scope>
    <source>
        <strain evidence="9">CBS 269.34</strain>
    </source>
</reference>
<feature type="transmembrane region" description="Helical" evidence="8">
    <location>
        <begin position="262"/>
        <end position="281"/>
    </location>
</feature>
<dbReference type="PANTHER" id="PTHR33281:SF19">
    <property type="entry name" value="VOLTAGE-DEPENDENT ANION CHANNEL-FORMING PROTEIN YNEE"/>
    <property type="match status" value="1"/>
</dbReference>
<accession>A0A6A6Q7J8</accession>
<evidence type="ECO:0000256" key="6">
    <source>
        <dbReference type="ARBA" id="ARBA00023065"/>
    </source>
</evidence>
<dbReference type="InterPro" id="IPR044669">
    <property type="entry name" value="YneE/VCCN1/2-like"/>
</dbReference>
<evidence type="ECO:0000256" key="1">
    <source>
        <dbReference type="ARBA" id="ARBA00004651"/>
    </source>
</evidence>
<keyword evidence="5 8" id="KW-1133">Transmembrane helix</keyword>
<dbReference type="PANTHER" id="PTHR33281">
    <property type="entry name" value="UPF0187 PROTEIN YNEE"/>
    <property type="match status" value="1"/>
</dbReference>
<evidence type="ECO:0000256" key="8">
    <source>
        <dbReference type="SAM" id="Phobius"/>
    </source>
</evidence>
<evidence type="ECO:0000256" key="3">
    <source>
        <dbReference type="ARBA" id="ARBA00022475"/>
    </source>
</evidence>
<dbReference type="OrthoDB" id="1368at2759"/>
<organism evidence="9 10">
    <name type="scientific">Lophium mytilinum</name>
    <dbReference type="NCBI Taxonomy" id="390894"/>
    <lineage>
        <taxon>Eukaryota</taxon>
        <taxon>Fungi</taxon>
        <taxon>Dikarya</taxon>
        <taxon>Ascomycota</taxon>
        <taxon>Pezizomycotina</taxon>
        <taxon>Dothideomycetes</taxon>
        <taxon>Pleosporomycetidae</taxon>
        <taxon>Mytilinidiales</taxon>
        <taxon>Mytilinidiaceae</taxon>
        <taxon>Lophium</taxon>
    </lineage>
</organism>
<proteinExistence type="predicted"/>
<name>A0A6A6Q7J8_9PEZI</name>